<keyword evidence="2" id="KW-1185">Reference proteome</keyword>
<reference evidence="1 2" key="1">
    <citation type="submission" date="2014-10" db="EMBL/GenBank/DDBJ databases">
        <title>Draft genome sequence of the proteorhodopsin-containing marine bacterium Dokdonia donghaensis.</title>
        <authorList>
            <person name="Gomez-Consarnau L."/>
            <person name="Gonzalez J.M."/>
            <person name="Riedel T."/>
            <person name="Jaenicke S."/>
            <person name="Wagner-Doebler I."/>
            <person name="Fuhrman J.A."/>
        </authorList>
    </citation>
    <scope>NUCLEOTIDE SEQUENCE [LARGE SCALE GENOMIC DNA]</scope>
    <source>
        <strain evidence="1 2">DSW-1</strain>
    </source>
</reference>
<dbReference type="PATRIC" id="fig|1300343.5.peg.374"/>
<dbReference type="AlphaFoldDB" id="A0A0A2GTX9"/>
<proteinExistence type="predicted"/>
<evidence type="ECO:0000313" key="2">
    <source>
        <dbReference type="Proteomes" id="UP000030140"/>
    </source>
</evidence>
<accession>A0A0A2GTX9</accession>
<sequence length="162" mass="18764">MIHLITGNTGAGKTTYALALKKEVKGVIFSIDYWNKTLFLDDKKETDGVDWFLERINRSDEMIQSLIIQLHEAGTPAILDLGFAKADRRARFYAFAKAQQIPFQLHFLDIDKEVRQQRVTHRNLEKGTTYQFDVSPADFEFMETWFEPLTSAERIIAYIKKG</sequence>
<dbReference type="Pfam" id="PF13671">
    <property type="entry name" value="AAA_33"/>
    <property type="match status" value="1"/>
</dbReference>
<dbReference type="RefSeq" id="WP_035325866.1">
    <property type="nucleotide sequence ID" value="NZ_CP015125.1"/>
</dbReference>
<gene>
    <name evidence="1" type="ORF">NV36_07520</name>
</gene>
<dbReference type="CDD" id="cd02019">
    <property type="entry name" value="NK"/>
    <property type="match status" value="1"/>
</dbReference>
<organism evidence="1 2">
    <name type="scientific">Dokdonia donghaensis DSW-1</name>
    <dbReference type="NCBI Taxonomy" id="1300343"/>
    <lineage>
        <taxon>Bacteria</taxon>
        <taxon>Pseudomonadati</taxon>
        <taxon>Bacteroidota</taxon>
        <taxon>Flavobacteriia</taxon>
        <taxon>Flavobacteriales</taxon>
        <taxon>Flavobacteriaceae</taxon>
        <taxon>Dokdonia</taxon>
    </lineage>
</organism>
<protein>
    <submittedName>
        <fullName evidence="1">Zeta toxin</fullName>
    </submittedName>
</protein>
<dbReference type="SUPFAM" id="SSF52540">
    <property type="entry name" value="P-loop containing nucleoside triphosphate hydrolases"/>
    <property type="match status" value="1"/>
</dbReference>
<comment type="caution">
    <text evidence="1">The sequence shown here is derived from an EMBL/GenBank/DDBJ whole genome shotgun (WGS) entry which is preliminary data.</text>
</comment>
<dbReference type="OrthoDB" id="531205at2"/>
<dbReference type="Gene3D" id="3.40.50.300">
    <property type="entry name" value="P-loop containing nucleotide triphosphate hydrolases"/>
    <property type="match status" value="1"/>
</dbReference>
<evidence type="ECO:0000313" key="1">
    <source>
        <dbReference type="EMBL" id="KGO06707.1"/>
    </source>
</evidence>
<dbReference type="KEGG" id="ddo:I597_0371"/>
<name>A0A0A2GTX9_9FLAO</name>
<dbReference type="InterPro" id="IPR027417">
    <property type="entry name" value="P-loop_NTPase"/>
</dbReference>
<dbReference type="EMBL" id="JSAQ01000001">
    <property type="protein sequence ID" value="KGO06707.1"/>
    <property type="molecule type" value="Genomic_DNA"/>
</dbReference>
<dbReference type="Proteomes" id="UP000030140">
    <property type="component" value="Unassembled WGS sequence"/>
</dbReference>